<dbReference type="EMBL" id="FTMK01000022">
    <property type="protein sequence ID" value="SIR04619.1"/>
    <property type="molecule type" value="Genomic_DNA"/>
</dbReference>
<feature type="transmembrane region" description="Helical" evidence="1">
    <location>
        <begin position="55"/>
        <end position="77"/>
    </location>
</feature>
<dbReference type="OrthoDB" id="9799456at2"/>
<dbReference type="InterPro" id="IPR009325">
    <property type="entry name" value="DUF983"/>
</dbReference>
<organism evidence="2 3">
    <name type="scientific">Paracoccus thiocyanatus</name>
    <dbReference type="NCBI Taxonomy" id="34006"/>
    <lineage>
        <taxon>Bacteria</taxon>
        <taxon>Pseudomonadati</taxon>
        <taxon>Pseudomonadota</taxon>
        <taxon>Alphaproteobacteria</taxon>
        <taxon>Rhodobacterales</taxon>
        <taxon>Paracoccaceae</taxon>
        <taxon>Paracoccus</taxon>
    </lineage>
</organism>
<sequence length="121" mass="13307">MAAERNERAAVTRGLLNRCPNCGQGRLFRGYLAIVPKCAVCDEPLGLYRAADGPAFFTMTIMLLLLIPMIGFTWAAYRPDPVVLLGIVGLAMTLLTLVILRLVKGAFIGYLWARHEQDRGA</sequence>
<evidence type="ECO:0000313" key="2">
    <source>
        <dbReference type="EMBL" id="SIR04619.1"/>
    </source>
</evidence>
<evidence type="ECO:0000313" key="3">
    <source>
        <dbReference type="Proteomes" id="UP000323956"/>
    </source>
</evidence>
<feature type="transmembrane region" description="Helical" evidence="1">
    <location>
        <begin position="83"/>
        <end position="103"/>
    </location>
</feature>
<keyword evidence="1" id="KW-0472">Membrane</keyword>
<dbReference type="RefSeq" id="WP_149766393.1">
    <property type="nucleotide sequence ID" value="NZ_FTMK01000022.1"/>
</dbReference>
<dbReference type="AlphaFoldDB" id="A0A1N6XQX4"/>
<accession>A0A1N6XQX4</accession>
<reference evidence="2 3" key="1">
    <citation type="submission" date="2017-01" db="EMBL/GenBank/DDBJ databases">
        <authorList>
            <person name="Varghese N."/>
            <person name="Submissions S."/>
        </authorList>
    </citation>
    <scope>NUCLEOTIDE SEQUENCE [LARGE SCALE GENOMIC DNA]</scope>
    <source>
        <strain evidence="2 3">ATCC 700171</strain>
    </source>
</reference>
<dbReference type="Proteomes" id="UP000323956">
    <property type="component" value="Unassembled WGS sequence"/>
</dbReference>
<keyword evidence="1" id="KW-1133">Transmembrane helix</keyword>
<evidence type="ECO:0000256" key="1">
    <source>
        <dbReference type="SAM" id="Phobius"/>
    </source>
</evidence>
<keyword evidence="1" id="KW-0812">Transmembrane</keyword>
<dbReference type="Pfam" id="PF06170">
    <property type="entry name" value="DUF983"/>
    <property type="match status" value="1"/>
</dbReference>
<proteinExistence type="predicted"/>
<gene>
    <name evidence="2" type="ORF">SAMN05421641_12217</name>
</gene>
<protein>
    <submittedName>
        <fullName evidence="2">Uncharacterized conserved protein, DUF983 family</fullName>
    </submittedName>
</protein>
<name>A0A1N6XQX4_9RHOB</name>